<dbReference type="PANTHER" id="PTHR36121:SF1">
    <property type="entry name" value="PROTEIN SXY"/>
    <property type="match status" value="1"/>
</dbReference>
<gene>
    <name evidence="3" type="ORF">Mal4_43860</name>
</gene>
<evidence type="ECO:0000256" key="1">
    <source>
        <dbReference type="SAM" id="MobiDB-lite"/>
    </source>
</evidence>
<organism evidence="3 4">
    <name type="scientific">Maioricimonas rarisocia</name>
    <dbReference type="NCBI Taxonomy" id="2528026"/>
    <lineage>
        <taxon>Bacteria</taxon>
        <taxon>Pseudomonadati</taxon>
        <taxon>Planctomycetota</taxon>
        <taxon>Planctomycetia</taxon>
        <taxon>Planctomycetales</taxon>
        <taxon>Planctomycetaceae</taxon>
        <taxon>Maioricimonas</taxon>
    </lineage>
</organism>
<dbReference type="Pfam" id="PF04994">
    <property type="entry name" value="TfoX_C"/>
    <property type="match status" value="1"/>
</dbReference>
<dbReference type="Proteomes" id="UP000320496">
    <property type="component" value="Chromosome"/>
</dbReference>
<feature type="domain" description="TfoX C-terminal" evidence="2">
    <location>
        <begin position="8"/>
        <end position="83"/>
    </location>
</feature>
<proteinExistence type="predicted"/>
<dbReference type="EMBL" id="CP036275">
    <property type="protein sequence ID" value="QDU40032.1"/>
    <property type="molecule type" value="Genomic_DNA"/>
</dbReference>
<dbReference type="AlphaFoldDB" id="A0A517ZC54"/>
<evidence type="ECO:0000313" key="4">
    <source>
        <dbReference type="Proteomes" id="UP000320496"/>
    </source>
</evidence>
<protein>
    <recommendedName>
        <fullName evidence="2">TfoX C-terminal domain-containing protein</fullName>
    </recommendedName>
</protein>
<evidence type="ECO:0000313" key="3">
    <source>
        <dbReference type="EMBL" id="QDU40032.1"/>
    </source>
</evidence>
<evidence type="ECO:0000259" key="2">
    <source>
        <dbReference type="Pfam" id="PF04994"/>
    </source>
</evidence>
<dbReference type="InterPro" id="IPR007077">
    <property type="entry name" value="TfoX_C"/>
</dbReference>
<reference evidence="3 4" key="1">
    <citation type="submission" date="2019-02" db="EMBL/GenBank/DDBJ databases">
        <title>Deep-cultivation of Planctomycetes and their phenomic and genomic characterization uncovers novel biology.</title>
        <authorList>
            <person name="Wiegand S."/>
            <person name="Jogler M."/>
            <person name="Boedeker C."/>
            <person name="Pinto D."/>
            <person name="Vollmers J."/>
            <person name="Rivas-Marin E."/>
            <person name="Kohn T."/>
            <person name="Peeters S.H."/>
            <person name="Heuer A."/>
            <person name="Rast P."/>
            <person name="Oberbeckmann S."/>
            <person name="Bunk B."/>
            <person name="Jeske O."/>
            <person name="Meyerdierks A."/>
            <person name="Storesund J.E."/>
            <person name="Kallscheuer N."/>
            <person name="Luecker S."/>
            <person name="Lage O.M."/>
            <person name="Pohl T."/>
            <person name="Merkel B.J."/>
            <person name="Hornburger P."/>
            <person name="Mueller R.-W."/>
            <person name="Bruemmer F."/>
            <person name="Labrenz M."/>
            <person name="Spormann A.M."/>
            <person name="Op den Camp H."/>
            <person name="Overmann J."/>
            <person name="Amann R."/>
            <person name="Jetten M.S.M."/>
            <person name="Mascher T."/>
            <person name="Medema M.H."/>
            <person name="Devos D.P."/>
            <person name="Kaster A.-K."/>
            <person name="Ovreas L."/>
            <person name="Rohde M."/>
            <person name="Galperin M.Y."/>
            <person name="Jogler C."/>
        </authorList>
    </citation>
    <scope>NUCLEOTIDE SEQUENCE [LARGE SCALE GENOMIC DNA]</scope>
    <source>
        <strain evidence="3 4">Mal4</strain>
    </source>
</reference>
<name>A0A517ZC54_9PLAN</name>
<sequence>MPKPDAPVRTLRNLGSASARWLEAVGIRTYADLRAAGAVGAFEKVRAAGFRPTLNLLYALAGALTDTAWTDLSDEAKGRLREAVADSDARDAVAQAKRPPAGPTST</sequence>
<keyword evidence="4" id="KW-1185">Reference proteome</keyword>
<dbReference type="PANTHER" id="PTHR36121">
    <property type="entry name" value="PROTEIN SXY"/>
    <property type="match status" value="1"/>
</dbReference>
<dbReference type="OrthoDB" id="7861542at2"/>
<accession>A0A517ZC54</accession>
<dbReference type="Gene3D" id="1.10.150.20">
    <property type="entry name" value="5' to 3' exonuclease, C-terminal subdomain"/>
    <property type="match status" value="1"/>
</dbReference>
<feature type="region of interest" description="Disordered" evidence="1">
    <location>
        <begin position="83"/>
        <end position="106"/>
    </location>
</feature>
<dbReference type="InterPro" id="IPR047525">
    <property type="entry name" value="TfoX-like"/>
</dbReference>
<dbReference type="KEGG" id="mri:Mal4_43860"/>